<comment type="caution">
    <text evidence="1">The sequence shown here is derived from an EMBL/GenBank/DDBJ whole genome shotgun (WGS) entry which is preliminary data.</text>
</comment>
<dbReference type="PROSITE" id="PS51257">
    <property type="entry name" value="PROKAR_LIPOPROTEIN"/>
    <property type="match status" value="1"/>
</dbReference>
<evidence type="ECO:0000313" key="1">
    <source>
        <dbReference type="EMBL" id="PCI75509.1"/>
    </source>
</evidence>
<evidence type="ECO:0008006" key="3">
    <source>
        <dbReference type="Google" id="ProtNLM"/>
    </source>
</evidence>
<name>A0A2A4X0C5_9GAMM</name>
<sequence>MQKTLTLSSVFMFLGCVTLPIYVTAEQQEDTEIKFAFYSSAWGGENTDDGLRLVAFNQTPARIRLNSIELIGSDEQTASIVIDLDLEVPSGGYADKEIDYINLLSDDECIDRTMQANWKLVEISNYTLNPSVRNLIIENTDSFRIYQCVKTISTSWTDLNNNQLIEYDEWVLFHFETRRDL</sequence>
<accession>A0A2A4X0C5</accession>
<proteinExistence type="predicted"/>
<evidence type="ECO:0000313" key="2">
    <source>
        <dbReference type="Proteomes" id="UP000218767"/>
    </source>
</evidence>
<dbReference type="AlphaFoldDB" id="A0A2A4X0C5"/>
<organism evidence="1 2">
    <name type="scientific">SAR86 cluster bacterium</name>
    <dbReference type="NCBI Taxonomy" id="2030880"/>
    <lineage>
        <taxon>Bacteria</taxon>
        <taxon>Pseudomonadati</taxon>
        <taxon>Pseudomonadota</taxon>
        <taxon>Gammaproteobacteria</taxon>
        <taxon>SAR86 cluster</taxon>
    </lineage>
</organism>
<dbReference type="EMBL" id="NVUL01000073">
    <property type="protein sequence ID" value="PCI75509.1"/>
    <property type="molecule type" value="Genomic_DNA"/>
</dbReference>
<gene>
    <name evidence="1" type="ORF">COB20_12750</name>
</gene>
<dbReference type="Proteomes" id="UP000218767">
    <property type="component" value="Unassembled WGS sequence"/>
</dbReference>
<reference evidence="2" key="1">
    <citation type="submission" date="2017-08" db="EMBL/GenBank/DDBJ databases">
        <title>A dynamic microbial community with high functional redundancy inhabits the cold, oxic subseafloor aquifer.</title>
        <authorList>
            <person name="Tully B.J."/>
            <person name="Wheat C.G."/>
            <person name="Glazer B.T."/>
            <person name="Huber J.A."/>
        </authorList>
    </citation>
    <scope>NUCLEOTIDE SEQUENCE [LARGE SCALE GENOMIC DNA]</scope>
</reference>
<protein>
    <recommendedName>
        <fullName evidence="3">Lipoprotein</fullName>
    </recommendedName>
</protein>